<comment type="similarity">
    <text evidence="6">Belongs to the peptidase M48 family.</text>
</comment>
<dbReference type="CDD" id="cd07332">
    <property type="entry name" value="M48C_Oma1_like"/>
    <property type="match status" value="1"/>
</dbReference>
<keyword evidence="4 6" id="KW-0862">Zinc</keyword>
<comment type="caution">
    <text evidence="8">The sequence shown here is derived from an EMBL/GenBank/DDBJ whole genome shotgun (WGS) entry which is preliminary data.</text>
</comment>
<evidence type="ECO:0000256" key="6">
    <source>
        <dbReference type="RuleBase" id="RU003983"/>
    </source>
</evidence>
<evidence type="ECO:0000256" key="5">
    <source>
        <dbReference type="ARBA" id="ARBA00023049"/>
    </source>
</evidence>
<organism evidence="8 9">
    <name type="scientific">Novosphingobium jiangmenense</name>
    <dbReference type="NCBI Taxonomy" id="2791981"/>
    <lineage>
        <taxon>Bacteria</taxon>
        <taxon>Pseudomonadati</taxon>
        <taxon>Pseudomonadota</taxon>
        <taxon>Alphaproteobacteria</taxon>
        <taxon>Sphingomonadales</taxon>
        <taxon>Sphingomonadaceae</taxon>
        <taxon>Novosphingobium</taxon>
    </lineage>
</organism>
<sequence>MSDLSSTEALVAADLNDGVTARRHPVQVTWGPDGLGVSSDALAETIAWSELVWIDLLPEAILLGRKDRPGWRLRLGRDAPADLVARLPQRPRFGQWIDRFGFGKSLAGFVAVSSMAAFVAVNTPSWLGRRVPVSWEAGMSDDNLEDLSANTCHTPASDAALAKLSAMLDFENKDGSLPPVRVEIIKLDMVNAVALPGGRVLVFDGLLKQIDSPDTLAGVIGHEIGHVRERHVMQAMLREFGISMVLSGFKSGVTNTLGRMTALSYSREAESEADTWARASLAQANVSPVPTANFFTGSADESSYAQYAMAAYLNSHPDPASRADAFRGAFRRDQTYRPALTVPQFAAIQTACEDDPKVKPMMPGQ</sequence>
<dbReference type="Proteomes" id="UP000600799">
    <property type="component" value="Unassembled WGS sequence"/>
</dbReference>
<accession>A0ABS0HMC3</accession>
<dbReference type="Pfam" id="PF01435">
    <property type="entry name" value="Peptidase_M48"/>
    <property type="match status" value="1"/>
</dbReference>
<protein>
    <submittedName>
        <fullName evidence="8">M48 family metallopeptidase</fullName>
    </submittedName>
</protein>
<dbReference type="RefSeq" id="WP_196277411.1">
    <property type="nucleotide sequence ID" value="NZ_JADQDC010000023.1"/>
</dbReference>
<evidence type="ECO:0000256" key="1">
    <source>
        <dbReference type="ARBA" id="ARBA00022670"/>
    </source>
</evidence>
<dbReference type="PANTHER" id="PTHR22726">
    <property type="entry name" value="METALLOENDOPEPTIDASE OMA1"/>
    <property type="match status" value="1"/>
</dbReference>
<dbReference type="InterPro" id="IPR001915">
    <property type="entry name" value="Peptidase_M48"/>
</dbReference>
<dbReference type="EMBL" id="JADQDC010000023">
    <property type="protein sequence ID" value="MBF9153144.1"/>
    <property type="molecule type" value="Genomic_DNA"/>
</dbReference>
<keyword evidence="2" id="KW-0479">Metal-binding</keyword>
<comment type="cofactor">
    <cofactor evidence="6">
        <name>Zn(2+)</name>
        <dbReference type="ChEBI" id="CHEBI:29105"/>
    </cofactor>
    <text evidence="6">Binds 1 zinc ion per subunit.</text>
</comment>
<gene>
    <name evidence="8" type="ORF">I2488_19245</name>
</gene>
<keyword evidence="1 6" id="KW-0645">Protease</keyword>
<name>A0ABS0HMC3_9SPHN</name>
<evidence type="ECO:0000313" key="8">
    <source>
        <dbReference type="EMBL" id="MBF9153144.1"/>
    </source>
</evidence>
<evidence type="ECO:0000259" key="7">
    <source>
        <dbReference type="Pfam" id="PF01435"/>
    </source>
</evidence>
<reference evidence="8 9" key="1">
    <citation type="submission" date="2020-11" db="EMBL/GenBank/DDBJ databases">
        <title>The genome sequence of Novosphingobium sp. 1Y9A.</title>
        <authorList>
            <person name="Liu Y."/>
        </authorList>
    </citation>
    <scope>NUCLEOTIDE SEQUENCE [LARGE SCALE GENOMIC DNA]</scope>
    <source>
        <strain evidence="8 9">1Y9A</strain>
    </source>
</reference>
<evidence type="ECO:0000256" key="2">
    <source>
        <dbReference type="ARBA" id="ARBA00022723"/>
    </source>
</evidence>
<dbReference type="PANTHER" id="PTHR22726:SF1">
    <property type="entry name" value="METALLOENDOPEPTIDASE OMA1, MITOCHONDRIAL"/>
    <property type="match status" value="1"/>
</dbReference>
<evidence type="ECO:0000256" key="4">
    <source>
        <dbReference type="ARBA" id="ARBA00022833"/>
    </source>
</evidence>
<dbReference type="InterPro" id="IPR051156">
    <property type="entry name" value="Mito/Outer_Membr_Metalloprot"/>
</dbReference>
<feature type="domain" description="Peptidase M48" evidence="7">
    <location>
        <begin position="176"/>
        <end position="327"/>
    </location>
</feature>
<keyword evidence="9" id="KW-1185">Reference proteome</keyword>
<dbReference type="Gene3D" id="3.30.2010.10">
    <property type="entry name" value="Metalloproteases ('zincins'), catalytic domain"/>
    <property type="match status" value="1"/>
</dbReference>
<evidence type="ECO:0000313" key="9">
    <source>
        <dbReference type="Proteomes" id="UP000600799"/>
    </source>
</evidence>
<evidence type="ECO:0000256" key="3">
    <source>
        <dbReference type="ARBA" id="ARBA00022801"/>
    </source>
</evidence>
<keyword evidence="5 6" id="KW-0482">Metalloprotease</keyword>
<keyword evidence="3 6" id="KW-0378">Hydrolase</keyword>
<proteinExistence type="inferred from homology"/>